<keyword evidence="3" id="KW-0540">Nuclease</keyword>
<evidence type="ECO:0000313" key="7">
    <source>
        <dbReference type="Proteomes" id="UP000671862"/>
    </source>
</evidence>
<accession>A0ABX7S6L7</accession>
<dbReference type="PANTHER" id="PTHR34139">
    <property type="entry name" value="UPF0331 PROTEIN MJ0127"/>
    <property type="match status" value="1"/>
</dbReference>
<gene>
    <name evidence="6" type="ORF">JYK00_01445</name>
</gene>
<evidence type="ECO:0000256" key="5">
    <source>
        <dbReference type="ARBA" id="ARBA00022801"/>
    </source>
</evidence>
<keyword evidence="2" id="KW-1277">Toxin-antitoxin system</keyword>
<dbReference type="EMBL" id="CP071446">
    <property type="protein sequence ID" value="QTA38233.1"/>
    <property type="molecule type" value="Genomic_DNA"/>
</dbReference>
<evidence type="ECO:0000256" key="1">
    <source>
        <dbReference type="ARBA" id="ARBA00022553"/>
    </source>
</evidence>
<evidence type="ECO:0000313" key="6">
    <source>
        <dbReference type="EMBL" id="QTA38233.1"/>
    </source>
</evidence>
<keyword evidence="5" id="KW-0378">Hydrolase</keyword>
<dbReference type="Pfam" id="PF01934">
    <property type="entry name" value="HepT-like"/>
    <property type="match status" value="1"/>
</dbReference>
<proteinExistence type="predicted"/>
<sequence length="121" mass="14731">MYKRGDREFVLDMFLSCQKIFQYTKDLSFEDFKKDSKTIDAVVRNIEILGEAVKNISKEFRNKYPYIGWSMIAKARDKMIHFYFGIDTYILWKIIKKDIFELFEKLKNIIEKEGWKDQIEY</sequence>
<organism evidence="6 7">
    <name type="scientific">Thermosipho ferrireducens</name>
    <dbReference type="NCBI Taxonomy" id="2571116"/>
    <lineage>
        <taxon>Bacteria</taxon>
        <taxon>Thermotogati</taxon>
        <taxon>Thermotogota</taxon>
        <taxon>Thermotogae</taxon>
        <taxon>Thermotogales</taxon>
        <taxon>Fervidobacteriaceae</taxon>
        <taxon>Thermosipho</taxon>
    </lineage>
</organism>
<evidence type="ECO:0000256" key="4">
    <source>
        <dbReference type="ARBA" id="ARBA00022741"/>
    </source>
</evidence>
<evidence type="ECO:0000256" key="3">
    <source>
        <dbReference type="ARBA" id="ARBA00022722"/>
    </source>
</evidence>
<protein>
    <submittedName>
        <fullName evidence="6">DUF86 domain-containing protein</fullName>
    </submittedName>
</protein>
<dbReference type="Proteomes" id="UP000671862">
    <property type="component" value="Chromosome"/>
</dbReference>
<evidence type="ECO:0000256" key="2">
    <source>
        <dbReference type="ARBA" id="ARBA00022649"/>
    </source>
</evidence>
<keyword evidence="1" id="KW-0597">Phosphoprotein</keyword>
<keyword evidence="7" id="KW-1185">Reference proteome</keyword>
<dbReference type="InterPro" id="IPR051813">
    <property type="entry name" value="HepT_RNase_toxin"/>
</dbReference>
<dbReference type="RefSeq" id="WP_207566953.1">
    <property type="nucleotide sequence ID" value="NZ_CP071446.1"/>
</dbReference>
<dbReference type="InterPro" id="IPR008201">
    <property type="entry name" value="HepT-like"/>
</dbReference>
<reference evidence="6 7" key="1">
    <citation type="submission" date="2021-03" db="EMBL/GenBank/DDBJ databases">
        <title>Thermosipho ferrireducens sp.nov., an anaerobic thermophilic iron-reducing bacterium isolated from a deep-sea hydrothermal sulfide deposits.</title>
        <authorList>
            <person name="Zeng X."/>
            <person name="Chen Y."/>
            <person name="Shao Z."/>
        </authorList>
    </citation>
    <scope>NUCLEOTIDE SEQUENCE [LARGE SCALE GENOMIC DNA]</scope>
    <source>
        <strain evidence="6 7">JL129W03</strain>
    </source>
</reference>
<dbReference type="PANTHER" id="PTHR34139:SF1">
    <property type="entry name" value="RNASE MJ1380-RELATED"/>
    <property type="match status" value="1"/>
</dbReference>
<keyword evidence="4" id="KW-0547">Nucleotide-binding</keyword>
<name>A0ABX7S6L7_9BACT</name>